<dbReference type="InterPro" id="IPR050171">
    <property type="entry name" value="MFS_Transporters"/>
</dbReference>
<evidence type="ECO:0000256" key="5">
    <source>
        <dbReference type="ARBA" id="ARBA00022989"/>
    </source>
</evidence>
<feature type="transmembrane region" description="Helical" evidence="7">
    <location>
        <begin position="162"/>
        <end position="186"/>
    </location>
</feature>
<feature type="transmembrane region" description="Helical" evidence="7">
    <location>
        <begin position="133"/>
        <end position="156"/>
    </location>
</feature>
<accession>A0A1I5YEH9</accession>
<evidence type="ECO:0000313" key="10">
    <source>
        <dbReference type="Proteomes" id="UP000198892"/>
    </source>
</evidence>
<sequence>MHKNSNAAFWLVGYSLMILMAGTNIPSPLYSVYQHQMGFSSGIISLIFAVYALVLIPSLLVFGQLSDRFGRKKVLLIGLVIAAAGSATFVFATNLVWLFVARGLQGLAAGMMSGTATAALVELRPDHRKTASLVATIATAGGSGVGPLLGGILAQYAPSPLVLPYIVHIILFIPGFIAILIMSETIKSKSSGSWRLQRPSVPSTIRMPFIMGAVTSFAAWSVMALFMSLLPSYISSLMGIHNLAVTGGGGISSICSFSHHAVYAQKSSFSDVYDLWAQFIDHWPCRGLIRGPHTIRFIVNDQCYHHRTRTRSLLHGEHGACQ</sequence>
<keyword evidence="6 7" id="KW-0472">Membrane</keyword>
<keyword evidence="4 7" id="KW-0812">Transmembrane</keyword>
<reference evidence="10" key="1">
    <citation type="submission" date="2016-10" db="EMBL/GenBank/DDBJ databases">
        <authorList>
            <person name="Varghese N."/>
            <person name="Submissions S."/>
        </authorList>
    </citation>
    <scope>NUCLEOTIDE SEQUENCE [LARGE SCALE GENOMIC DNA]</scope>
    <source>
        <strain evidence="10">S7</strain>
    </source>
</reference>
<evidence type="ECO:0000256" key="2">
    <source>
        <dbReference type="ARBA" id="ARBA00022448"/>
    </source>
</evidence>
<dbReference type="OrthoDB" id="9793283at2"/>
<dbReference type="AlphaFoldDB" id="A0A1I5YEH9"/>
<name>A0A1I5YEH9_9BACI</name>
<protein>
    <submittedName>
        <fullName evidence="9">Major Facilitator Superfamily protein</fullName>
    </submittedName>
</protein>
<feature type="transmembrane region" description="Helical" evidence="7">
    <location>
        <begin position="207"/>
        <end position="230"/>
    </location>
</feature>
<keyword evidence="10" id="KW-1185">Reference proteome</keyword>
<feature type="transmembrane region" description="Helical" evidence="7">
    <location>
        <begin position="103"/>
        <end position="121"/>
    </location>
</feature>
<dbReference type="InterPro" id="IPR020846">
    <property type="entry name" value="MFS_dom"/>
</dbReference>
<proteinExistence type="predicted"/>
<feature type="transmembrane region" description="Helical" evidence="7">
    <location>
        <begin position="7"/>
        <end position="25"/>
    </location>
</feature>
<dbReference type="PANTHER" id="PTHR23517:SF13">
    <property type="entry name" value="MAJOR FACILITATOR SUPERFAMILY MFS_1"/>
    <property type="match status" value="1"/>
</dbReference>
<dbReference type="GO" id="GO:0005886">
    <property type="term" value="C:plasma membrane"/>
    <property type="evidence" value="ECO:0007669"/>
    <property type="project" value="UniProtKB-SubCell"/>
</dbReference>
<keyword evidence="3" id="KW-1003">Cell membrane</keyword>
<dbReference type="InterPro" id="IPR036259">
    <property type="entry name" value="MFS_trans_sf"/>
</dbReference>
<evidence type="ECO:0000256" key="1">
    <source>
        <dbReference type="ARBA" id="ARBA00004651"/>
    </source>
</evidence>
<evidence type="ECO:0000256" key="4">
    <source>
        <dbReference type="ARBA" id="ARBA00022692"/>
    </source>
</evidence>
<feature type="transmembrane region" description="Helical" evidence="7">
    <location>
        <begin position="74"/>
        <end position="97"/>
    </location>
</feature>
<dbReference type="EMBL" id="FOXD01000042">
    <property type="protein sequence ID" value="SFQ42609.1"/>
    <property type="molecule type" value="Genomic_DNA"/>
</dbReference>
<evidence type="ECO:0000259" key="8">
    <source>
        <dbReference type="PROSITE" id="PS50850"/>
    </source>
</evidence>
<dbReference type="PANTHER" id="PTHR23517">
    <property type="entry name" value="RESISTANCE PROTEIN MDTM, PUTATIVE-RELATED-RELATED"/>
    <property type="match status" value="1"/>
</dbReference>
<gene>
    <name evidence="9" type="ORF">SAMN05518683_1423</name>
</gene>
<feature type="transmembrane region" description="Helical" evidence="7">
    <location>
        <begin position="37"/>
        <end position="62"/>
    </location>
</feature>
<evidence type="ECO:0000256" key="6">
    <source>
        <dbReference type="ARBA" id="ARBA00023136"/>
    </source>
</evidence>
<evidence type="ECO:0000313" key="9">
    <source>
        <dbReference type="EMBL" id="SFQ42609.1"/>
    </source>
</evidence>
<dbReference type="InterPro" id="IPR011701">
    <property type="entry name" value="MFS"/>
</dbReference>
<comment type="subcellular location">
    <subcellularLocation>
        <location evidence="1">Cell membrane</location>
        <topology evidence="1">Multi-pass membrane protein</topology>
    </subcellularLocation>
</comment>
<dbReference type="GO" id="GO:0022857">
    <property type="term" value="F:transmembrane transporter activity"/>
    <property type="evidence" value="ECO:0007669"/>
    <property type="project" value="InterPro"/>
</dbReference>
<dbReference type="STRING" id="1884432.SAMN05518683_1423"/>
<organism evidence="9 10">
    <name type="scientific">Salibacterium halotolerans</name>
    <dbReference type="NCBI Taxonomy" id="1884432"/>
    <lineage>
        <taxon>Bacteria</taxon>
        <taxon>Bacillati</taxon>
        <taxon>Bacillota</taxon>
        <taxon>Bacilli</taxon>
        <taxon>Bacillales</taxon>
        <taxon>Bacillaceae</taxon>
    </lineage>
</organism>
<dbReference type="SUPFAM" id="SSF103473">
    <property type="entry name" value="MFS general substrate transporter"/>
    <property type="match status" value="1"/>
</dbReference>
<dbReference type="Gene3D" id="1.20.1250.20">
    <property type="entry name" value="MFS general substrate transporter like domains"/>
    <property type="match status" value="1"/>
</dbReference>
<evidence type="ECO:0000256" key="7">
    <source>
        <dbReference type="SAM" id="Phobius"/>
    </source>
</evidence>
<evidence type="ECO:0000256" key="3">
    <source>
        <dbReference type="ARBA" id="ARBA00022475"/>
    </source>
</evidence>
<feature type="domain" description="Major facilitator superfamily (MFS) profile" evidence="8">
    <location>
        <begin position="1"/>
        <end position="322"/>
    </location>
</feature>
<keyword evidence="5 7" id="KW-1133">Transmembrane helix</keyword>
<dbReference type="Pfam" id="PF07690">
    <property type="entry name" value="MFS_1"/>
    <property type="match status" value="1"/>
</dbReference>
<keyword evidence="2" id="KW-0813">Transport</keyword>
<dbReference type="PROSITE" id="PS50850">
    <property type="entry name" value="MFS"/>
    <property type="match status" value="1"/>
</dbReference>
<dbReference type="Proteomes" id="UP000198892">
    <property type="component" value="Unassembled WGS sequence"/>
</dbReference>